<organism evidence="1 2">
    <name type="scientific">Carya illinoinensis</name>
    <name type="common">Pecan</name>
    <dbReference type="NCBI Taxonomy" id="32201"/>
    <lineage>
        <taxon>Eukaryota</taxon>
        <taxon>Viridiplantae</taxon>
        <taxon>Streptophyta</taxon>
        <taxon>Embryophyta</taxon>
        <taxon>Tracheophyta</taxon>
        <taxon>Spermatophyta</taxon>
        <taxon>Magnoliopsida</taxon>
        <taxon>eudicotyledons</taxon>
        <taxon>Gunneridae</taxon>
        <taxon>Pentapetalae</taxon>
        <taxon>rosids</taxon>
        <taxon>fabids</taxon>
        <taxon>Fagales</taxon>
        <taxon>Juglandaceae</taxon>
        <taxon>Carya</taxon>
    </lineage>
</organism>
<evidence type="ECO:0000313" key="2">
    <source>
        <dbReference type="Proteomes" id="UP000811609"/>
    </source>
</evidence>
<protein>
    <submittedName>
        <fullName evidence="1">Uncharacterized protein</fullName>
    </submittedName>
</protein>
<evidence type="ECO:0000313" key="1">
    <source>
        <dbReference type="EMBL" id="KAG6655690.1"/>
    </source>
</evidence>
<dbReference type="AlphaFoldDB" id="A0A8T1QLF7"/>
<comment type="caution">
    <text evidence="1">The sequence shown here is derived from an EMBL/GenBank/DDBJ whole genome shotgun (WGS) entry which is preliminary data.</text>
</comment>
<name>A0A8T1QLF7_CARIL</name>
<keyword evidence="2" id="KW-1185">Reference proteome</keyword>
<dbReference type="EMBL" id="CM031813">
    <property type="protein sequence ID" value="KAG6655690.1"/>
    <property type="molecule type" value="Genomic_DNA"/>
</dbReference>
<dbReference type="Proteomes" id="UP000811609">
    <property type="component" value="Chromosome 5"/>
</dbReference>
<proteinExistence type="predicted"/>
<reference evidence="1" key="1">
    <citation type="submission" date="2020-12" db="EMBL/GenBank/DDBJ databases">
        <title>WGS assembly of Carya illinoinensis cv. Pawnee.</title>
        <authorList>
            <person name="Platts A."/>
            <person name="Shu S."/>
            <person name="Wright S."/>
            <person name="Barry K."/>
            <person name="Edger P."/>
            <person name="Pires J.C."/>
            <person name="Schmutz J."/>
        </authorList>
    </citation>
    <scope>NUCLEOTIDE SEQUENCE</scope>
    <source>
        <tissue evidence="1">Leaf</tissue>
    </source>
</reference>
<accession>A0A8T1QLF7</accession>
<gene>
    <name evidence="1" type="ORF">CIPAW_05G233300</name>
</gene>
<sequence>MPVEVSVCCFPLCVLALLLIVFCCGLPLCKRKSSSRALCSLPPVVYSWLLVPSFWL</sequence>